<keyword evidence="5 6" id="KW-0560">Oxidoreductase</keyword>
<dbReference type="InterPro" id="IPR022890">
    <property type="entry name" value="Fd--NADP_Rdtase_type_2"/>
</dbReference>
<evidence type="ECO:0000313" key="8">
    <source>
        <dbReference type="EMBL" id="MDQ0155346.1"/>
    </source>
</evidence>
<keyword evidence="4 6" id="KW-0521">NADP</keyword>
<feature type="domain" description="FAD/NAD(P)-binding" evidence="7">
    <location>
        <begin position="4"/>
        <end position="296"/>
    </location>
</feature>
<evidence type="ECO:0000256" key="2">
    <source>
        <dbReference type="ARBA" id="ARBA00022630"/>
    </source>
</evidence>
<organism evidence="8 9">
    <name type="scientific">Anoxybacillus andreesenii</name>
    <dbReference type="NCBI Taxonomy" id="1325932"/>
    <lineage>
        <taxon>Bacteria</taxon>
        <taxon>Bacillati</taxon>
        <taxon>Bacillota</taxon>
        <taxon>Bacilli</taxon>
        <taxon>Bacillales</taxon>
        <taxon>Anoxybacillaceae</taxon>
        <taxon>Anoxybacillus</taxon>
    </lineage>
</organism>
<keyword evidence="9" id="KW-1185">Reference proteome</keyword>
<name>A0ABT9V316_9BACL</name>
<dbReference type="GO" id="GO:0004791">
    <property type="term" value="F:thioredoxin-disulfide reductase (NADPH) activity"/>
    <property type="evidence" value="ECO:0007669"/>
    <property type="project" value="UniProtKB-EC"/>
</dbReference>
<feature type="binding site" evidence="6">
    <location>
        <position position="33"/>
    </location>
    <ligand>
        <name>FAD</name>
        <dbReference type="ChEBI" id="CHEBI:57692"/>
    </ligand>
</feature>
<dbReference type="EC" id="1.18.1.2" evidence="6"/>
<evidence type="ECO:0000256" key="6">
    <source>
        <dbReference type="HAMAP-Rule" id="MF_01685"/>
    </source>
</evidence>
<sequence>MEIYDVTIIGGGPAGLYAAFYSGLREMKVKIIEAQPYFGGKMQLYPDKVVWDVGGQPPTLACKLIDQIVRQGLTFNPTIALNEKITCIEKRDDLFIAHSQKEAHYSKAIILAIGGGIFSPQRLEIFENHLENVHYTLKPPSYYKGKNIIISGKGSSVFDWAIALAEVASTVTVIISEDKEKINAAVYQQLMDLSVCILEHTTISELEINNDQRITAIKCEDLKSKESRSISTDEVLINLGYNRDFTLLSNSQLPIQTVENSYVEGQPNGVTSVPGLFAIGDIIKHNAKINMITGAFQDAANTVNMVKQFVDPSARKTAMVSTHNSVFKERNKEIRRTLD</sequence>
<dbReference type="Gene3D" id="3.50.50.60">
    <property type="entry name" value="FAD/NAD(P)-binding domain"/>
    <property type="match status" value="2"/>
</dbReference>
<keyword evidence="2 6" id="KW-0285">Flavoprotein</keyword>
<dbReference type="HAMAP" id="MF_01685">
    <property type="entry name" value="FENR2"/>
    <property type="match status" value="1"/>
</dbReference>
<comment type="catalytic activity">
    <reaction evidence="6">
        <text>2 reduced [2Fe-2S]-[ferredoxin] + NADP(+) + H(+) = 2 oxidized [2Fe-2S]-[ferredoxin] + NADPH</text>
        <dbReference type="Rhea" id="RHEA:20125"/>
        <dbReference type="Rhea" id="RHEA-COMP:10000"/>
        <dbReference type="Rhea" id="RHEA-COMP:10001"/>
        <dbReference type="ChEBI" id="CHEBI:15378"/>
        <dbReference type="ChEBI" id="CHEBI:33737"/>
        <dbReference type="ChEBI" id="CHEBI:33738"/>
        <dbReference type="ChEBI" id="CHEBI:57783"/>
        <dbReference type="ChEBI" id="CHEBI:58349"/>
        <dbReference type="EC" id="1.18.1.2"/>
    </reaction>
</comment>
<feature type="binding site" evidence="6">
    <location>
        <position position="45"/>
    </location>
    <ligand>
        <name>FAD</name>
        <dbReference type="ChEBI" id="CHEBI:57692"/>
    </ligand>
</feature>
<dbReference type="Proteomes" id="UP001231362">
    <property type="component" value="Unassembled WGS sequence"/>
</dbReference>
<dbReference type="InterPro" id="IPR023753">
    <property type="entry name" value="FAD/NAD-binding_dom"/>
</dbReference>
<evidence type="ECO:0000256" key="1">
    <source>
        <dbReference type="ARBA" id="ARBA00011738"/>
    </source>
</evidence>
<keyword evidence="3 6" id="KW-0274">FAD</keyword>
<evidence type="ECO:0000259" key="7">
    <source>
        <dbReference type="Pfam" id="PF07992"/>
    </source>
</evidence>
<gene>
    <name evidence="8" type="ORF">J2S07_001651</name>
</gene>
<feature type="binding site" evidence="6">
    <location>
        <position position="85"/>
    </location>
    <ligand>
        <name>FAD</name>
        <dbReference type="ChEBI" id="CHEBI:57692"/>
    </ligand>
</feature>
<evidence type="ECO:0000256" key="5">
    <source>
        <dbReference type="ARBA" id="ARBA00023002"/>
    </source>
</evidence>
<feature type="binding site" evidence="6">
    <location>
        <position position="118"/>
    </location>
    <ligand>
        <name>FAD</name>
        <dbReference type="ChEBI" id="CHEBI:57692"/>
    </ligand>
</feature>
<dbReference type="InterPro" id="IPR050097">
    <property type="entry name" value="Ferredoxin-NADP_redctase_2"/>
</dbReference>
<dbReference type="SUPFAM" id="SSF51905">
    <property type="entry name" value="FAD/NAD(P)-binding domain"/>
    <property type="match status" value="1"/>
</dbReference>
<protein>
    <recommendedName>
        <fullName evidence="6">Ferredoxin--NADP reductase</fullName>
        <shortName evidence="6">FNR</shortName>
        <shortName evidence="6">Fd-NADP(+) reductase</shortName>
        <ecNumber evidence="6">1.18.1.2</ecNumber>
    </recommendedName>
</protein>
<feature type="binding site" evidence="6">
    <location>
        <position position="281"/>
    </location>
    <ligand>
        <name>FAD</name>
        <dbReference type="ChEBI" id="CHEBI:57692"/>
    </ligand>
</feature>
<dbReference type="PANTHER" id="PTHR48105">
    <property type="entry name" value="THIOREDOXIN REDUCTASE 1-RELATED-RELATED"/>
    <property type="match status" value="1"/>
</dbReference>
<feature type="binding site" evidence="6">
    <location>
        <position position="41"/>
    </location>
    <ligand>
        <name>FAD</name>
        <dbReference type="ChEBI" id="CHEBI:57692"/>
    </ligand>
</feature>
<comment type="similarity">
    <text evidence="6">Belongs to the ferredoxin--NADP reductase type 2 family.</text>
</comment>
<dbReference type="RefSeq" id="WP_307149910.1">
    <property type="nucleotide sequence ID" value="NZ_JAUSTU010000006.1"/>
</dbReference>
<comment type="caution">
    <text evidence="6">Lacks conserved residue(s) required for the propagation of feature annotation.</text>
</comment>
<reference evidence="8 9" key="1">
    <citation type="submission" date="2023-07" db="EMBL/GenBank/DDBJ databases">
        <title>Genomic Encyclopedia of Type Strains, Phase IV (KMG-IV): sequencing the most valuable type-strain genomes for metagenomic binning, comparative biology and taxonomic classification.</title>
        <authorList>
            <person name="Goeker M."/>
        </authorList>
    </citation>
    <scope>NUCLEOTIDE SEQUENCE [LARGE SCALE GENOMIC DNA]</scope>
    <source>
        <strain evidence="8 9">DSM 23948</strain>
    </source>
</reference>
<dbReference type="PRINTS" id="PR00368">
    <property type="entry name" value="FADPNR"/>
</dbReference>
<comment type="subunit">
    <text evidence="1 6">Homodimer.</text>
</comment>
<evidence type="ECO:0000256" key="4">
    <source>
        <dbReference type="ARBA" id="ARBA00022857"/>
    </source>
</evidence>
<comment type="caution">
    <text evidence="8">The sequence shown here is derived from an EMBL/GenBank/DDBJ whole genome shotgun (WGS) entry which is preliminary data.</text>
</comment>
<dbReference type="Pfam" id="PF07992">
    <property type="entry name" value="Pyr_redox_2"/>
    <property type="match status" value="1"/>
</dbReference>
<dbReference type="EMBL" id="JAUSTU010000006">
    <property type="protein sequence ID" value="MDQ0155346.1"/>
    <property type="molecule type" value="Genomic_DNA"/>
</dbReference>
<dbReference type="PRINTS" id="PR00469">
    <property type="entry name" value="PNDRDTASEII"/>
</dbReference>
<dbReference type="InterPro" id="IPR036188">
    <property type="entry name" value="FAD/NAD-bd_sf"/>
</dbReference>
<feature type="binding site" evidence="6">
    <location>
        <position position="322"/>
    </location>
    <ligand>
        <name>FAD</name>
        <dbReference type="ChEBI" id="CHEBI:57692"/>
    </ligand>
</feature>
<evidence type="ECO:0000256" key="3">
    <source>
        <dbReference type="ARBA" id="ARBA00022827"/>
    </source>
</evidence>
<accession>A0ABT9V316</accession>
<comment type="cofactor">
    <cofactor evidence="6">
        <name>FAD</name>
        <dbReference type="ChEBI" id="CHEBI:57692"/>
    </cofactor>
    <text evidence="6">Binds 1 FAD per subunit.</text>
</comment>
<evidence type="ECO:0000313" key="9">
    <source>
        <dbReference type="Proteomes" id="UP001231362"/>
    </source>
</evidence>
<proteinExistence type="inferred from homology"/>